<dbReference type="AlphaFoldDB" id="A0A182P020"/>
<feature type="compositionally biased region" description="Acidic residues" evidence="2">
    <location>
        <begin position="432"/>
        <end position="444"/>
    </location>
</feature>
<feature type="compositionally biased region" description="Polar residues" evidence="2">
    <location>
        <begin position="334"/>
        <end position="368"/>
    </location>
</feature>
<accession>A0A182P020</accession>
<dbReference type="Pfam" id="PF15388">
    <property type="entry name" value="FAM117"/>
    <property type="match status" value="1"/>
</dbReference>
<feature type="compositionally biased region" description="Polar residues" evidence="2">
    <location>
        <begin position="187"/>
        <end position="197"/>
    </location>
</feature>
<keyword evidence="1" id="KW-0597">Phosphoprotein</keyword>
<keyword evidence="4" id="KW-1185">Reference proteome</keyword>
<feature type="region of interest" description="Disordered" evidence="2">
    <location>
        <begin position="33"/>
        <end position="56"/>
    </location>
</feature>
<feature type="compositionally biased region" description="Low complexity" evidence="2">
    <location>
        <begin position="419"/>
        <end position="429"/>
    </location>
</feature>
<dbReference type="VEuPathDB" id="VectorBase:AEPI000252"/>
<dbReference type="Proteomes" id="UP000075885">
    <property type="component" value="Unassembled WGS sequence"/>
</dbReference>
<dbReference type="EnsemblMetazoa" id="AEPI000252-RA">
    <property type="protein sequence ID" value="AEPI000252-PA"/>
    <property type="gene ID" value="AEPI000252"/>
</dbReference>
<evidence type="ECO:0000256" key="1">
    <source>
        <dbReference type="ARBA" id="ARBA00022553"/>
    </source>
</evidence>
<evidence type="ECO:0000256" key="2">
    <source>
        <dbReference type="SAM" id="MobiDB-lite"/>
    </source>
</evidence>
<organism evidence="3 4">
    <name type="scientific">Anopheles epiroticus</name>
    <dbReference type="NCBI Taxonomy" id="199890"/>
    <lineage>
        <taxon>Eukaryota</taxon>
        <taxon>Metazoa</taxon>
        <taxon>Ecdysozoa</taxon>
        <taxon>Arthropoda</taxon>
        <taxon>Hexapoda</taxon>
        <taxon>Insecta</taxon>
        <taxon>Pterygota</taxon>
        <taxon>Neoptera</taxon>
        <taxon>Endopterygota</taxon>
        <taxon>Diptera</taxon>
        <taxon>Nematocera</taxon>
        <taxon>Culicoidea</taxon>
        <taxon>Culicidae</taxon>
        <taxon>Anophelinae</taxon>
        <taxon>Anopheles</taxon>
    </lineage>
</organism>
<feature type="region of interest" description="Disordered" evidence="2">
    <location>
        <begin position="416"/>
        <end position="455"/>
    </location>
</feature>
<feature type="region of interest" description="Disordered" evidence="2">
    <location>
        <begin position="326"/>
        <end position="380"/>
    </location>
</feature>
<dbReference type="STRING" id="199890.A0A182P020"/>
<protein>
    <submittedName>
        <fullName evidence="3">Uncharacterized protein</fullName>
    </submittedName>
</protein>
<feature type="compositionally biased region" description="Low complexity" evidence="2">
    <location>
        <begin position="177"/>
        <end position="186"/>
    </location>
</feature>
<dbReference type="PANTHER" id="PTHR14972:SF8">
    <property type="entry name" value="GLUCOCORTICOID-INDUCED TRANSCRIPT 1 PROTEIN-LIKE ISOFORM X1"/>
    <property type="match status" value="1"/>
</dbReference>
<dbReference type="InterPro" id="IPR026642">
    <property type="entry name" value="Glcci1/FAM117"/>
</dbReference>
<reference evidence="3" key="2">
    <citation type="submission" date="2020-05" db="UniProtKB">
        <authorList>
            <consortium name="EnsemblMetazoa"/>
        </authorList>
    </citation>
    <scope>IDENTIFICATION</scope>
    <source>
        <strain evidence="3">Epiroticus2</strain>
    </source>
</reference>
<evidence type="ECO:0000313" key="4">
    <source>
        <dbReference type="Proteomes" id="UP000075885"/>
    </source>
</evidence>
<proteinExistence type="predicted"/>
<sequence>MSSRVRKHNEPMKAFVPVSSLLLRGTGSIHCSGGSSGTTSATGQQTGSPSSTVGTVSTGCGAAGKSLSATLSPPVRHISPEHAICGNRSPGALTCKGKILNEGCIRRTASLDALYLRPSPAWSLVTPTLLQLDKATQTEESFLERTRSGAGNSTGGGGMLSAGATSQPTATDGAMGPSPSSTSSSPVITRTDATTPTDLKMEKVIRQRLQRTHRGEHSVSSQTLSPNHGKVQVMEENKGGKLIGFNLSHQAKASPMSIPTRTCPPVHIRPMRNSVEGLNQEIEKLVLYPGQQHSCRAELEMYSRGTPEGHRAPLADLFHGAGTVSLVGGPGDTRSVNTQTPLGDTLSSDDGSQSTSPDEGAVTTSASPRINKFLAREPPDGCEKVNLKLTEADTSTNTACFKPCTTAFQLKPSLGSAFQPLQPLPTLKTTPEDDDGGNDDDVPVDETTASATAAE</sequence>
<reference evidence="4" key="1">
    <citation type="submission" date="2013-03" db="EMBL/GenBank/DDBJ databases">
        <title>The Genome Sequence of Anopheles epiroticus epiroticus2.</title>
        <authorList>
            <consortium name="The Broad Institute Genomics Platform"/>
            <person name="Neafsey D.E."/>
            <person name="Howell P."/>
            <person name="Walker B."/>
            <person name="Young S.K."/>
            <person name="Zeng Q."/>
            <person name="Gargeya S."/>
            <person name="Fitzgerald M."/>
            <person name="Haas B."/>
            <person name="Abouelleil A."/>
            <person name="Allen A.W."/>
            <person name="Alvarado L."/>
            <person name="Arachchi H.M."/>
            <person name="Berlin A.M."/>
            <person name="Chapman S.B."/>
            <person name="Gainer-Dewar J."/>
            <person name="Goldberg J."/>
            <person name="Griggs A."/>
            <person name="Gujja S."/>
            <person name="Hansen M."/>
            <person name="Howarth C."/>
            <person name="Imamovic A."/>
            <person name="Ireland A."/>
            <person name="Larimer J."/>
            <person name="McCowan C."/>
            <person name="Murphy C."/>
            <person name="Pearson M."/>
            <person name="Poon T.W."/>
            <person name="Priest M."/>
            <person name="Roberts A."/>
            <person name="Saif S."/>
            <person name="Shea T."/>
            <person name="Sisk P."/>
            <person name="Sykes S."/>
            <person name="Wortman J."/>
            <person name="Nusbaum C."/>
            <person name="Birren B."/>
        </authorList>
    </citation>
    <scope>NUCLEOTIDE SEQUENCE [LARGE SCALE GENOMIC DNA]</scope>
    <source>
        <strain evidence="4">Epiroticus2</strain>
    </source>
</reference>
<name>A0A182P020_9DIPT</name>
<dbReference type="PANTHER" id="PTHR14972">
    <property type="entry name" value="AGAP011572-PA"/>
    <property type="match status" value="1"/>
</dbReference>
<evidence type="ECO:0000313" key="3">
    <source>
        <dbReference type="EnsemblMetazoa" id="AEPI000252-PA"/>
    </source>
</evidence>
<feature type="region of interest" description="Disordered" evidence="2">
    <location>
        <begin position="140"/>
        <end position="199"/>
    </location>
</feature>